<dbReference type="InterPro" id="IPR023214">
    <property type="entry name" value="HAD_sf"/>
</dbReference>
<sequence>MEHHYSTLLHIPSSLPLPKVICLDAVGTLFGVRDSVGTIYSEVASKHGVECSAELLNKYFYTAFSNSNPCIFPGVPTADIPQQEYLWWREINRQTFTAVGAWEEFDDFELFFQEVYRYFATPGAWTIYPDTIPALENWQRSGVQLAVVSNFDSRLHNVLKVLGLDRYFSTVTISTEVSAAKPQAAIFAAALGKYPYAPQAAWHIGDSLEEDYLGASNAGLMAIWLNRS</sequence>
<comment type="caution">
    <text evidence="1">The sequence shown here is derived from an EMBL/GenBank/DDBJ whole genome shotgun (WGS) entry which is preliminary data.</text>
</comment>
<dbReference type="Gene3D" id="3.40.50.1000">
    <property type="entry name" value="HAD superfamily/HAD-like"/>
    <property type="match status" value="1"/>
</dbReference>
<dbReference type="InterPro" id="IPR051828">
    <property type="entry name" value="HAD-like_hydrolase_domain"/>
</dbReference>
<gene>
    <name evidence="1" type="ORF">C7B77_15310</name>
</gene>
<dbReference type="InterPro" id="IPR036412">
    <property type="entry name" value="HAD-like_sf"/>
</dbReference>
<keyword evidence="2" id="KW-1185">Reference proteome</keyword>
<dbReference type="InterPro" id="IPR011949">
    <property type="entry name" value="HAD-SF_hydro_IA_REG-2-like"/>
</dbReference>
<dbReference type="PANTHER" id="PTHR46191:SF2">
    <property type="entry name" value="HALOACID DEHALOGENASE-LIKE HYDROLASE DOMAIN-CONTAINING PROTEIN 3"/>
    <property type="match status" value="1"/>
</dbReference>
<accession>A0A2T1GD14</accession>
<dbReference type="PRINTS" id="PR00413">
    <property type="entry name" value="HADHALOGNASE"/>
</dbReference>
<dbReference type="AlphaFoldDB" id="A0A2T1GD14"/>
<protein>
    <submittedName>
        <fullName evidence="1">Hydrolase</fullName>
    </submittedName>
</protein>
<proteinExistence type="predicted"/>
<dbReference type="OrthoDB" id="9809962at2"/>
<name>A0A2T1GD14_9CYAN</name>
<dbReference type="SUPFAM" id="SSF56784">
    <property type="entry name" value="HAD-like"/>
    <property type="match status" value="1"/>
</dbReference>
<dbReference type="RefSeq" id="WP_106306405.1">
    <property type="nucleotide sequence ID" value="NZ_PVWO01000192.1"/>
</dbReference>
<dbReference type="SFLD" id="SFLDG01129">
    <property type="entry name" value="C1.5:_HAD__Beta-PGM__Phosphata"/>
    <property type="match status" value="1"/>
</dbReference>
<organism evidence="1 2">
    <name type="scientific">Chamaesiphon polymorphus CCALA 037</name>
    <dbReference type="NCBI Taxonomy" id="2107692"/>
    <lineage>
        <taxon>Bacteria</taxon>
        <taxon>Bacillati</taxon>
        <taxon>Cyanobacteriota</taxon>
        <taxon>Cyanophyceae</taxon>
        <taxon>Gomontiellales</taxon>
        <taxon>Chamaesiphonaceae</taxon>
        <taxon>Chamaesiphon</taxon>
    </lineage>
</organism>
<dbReference type="PANTHER" id="PTHR46191">
    <property type="match status" value="1"/>
</dbReference>
<evidence type="ECO:0000313" key="1">
    <source>
        <dbReference type="EMBL" id="PSB55351.1"/>
    </source>
</evidence>
<dbReference type="NCBIfam" id="TIGR02252">
    <property type="entry name" value="DREG-2"/>
    <property type="match status" value="1"/>
</dbReference>
<reference evidence="1 2" key="1">
    <citation type="submission" date="2018-03" db="EMBL/GenBank/DDBJ databases">
        <title>The ancient ancestry and fast evolution of plastids.</title>
        <authorList>
            <person name="Moore K.R."/>
            <person name="Magnabosco C."/>
            <person name="Momper L."/>
            <person name="Gold D.A."/>
            <person name="Bosak T."/>
            <person name="Fournier G.P."/>
        </authorList>
    </citation>
    <scope>NUCLEOTIDE SEQUENCE [LARGE SCALE GENOMIC DNA]</scope>
    <source>
        <strain evidence="1 2">CCALA 037</strain>
    </source>
</reference>
<dbReference type="Pfam" id="PF00702">
    <property type="entry name" value="Hydrolase"/>
    <property type="match status" value="1"/>
</dbReference>
<dbReference type="Gene3D" id="1.10.150.720">
    <property type="entry name" value="Haloacid dehalogenase-like hydrolase"/>
    <property type="match status" value="1"/>
</dbReference>
<dbReference type="SFLD" id="SFLDS00003">
    <property type="entry name" value="Haloacid_Dehalogenase"/>
    <property type="match status" value="1"/>
</dbReference>
<dbReference type="NCBIfam" id="TIGR01549">
    <property type="entry name" value="HAD-SF-IA-v1"/>
    <property type="match status" value="1"/>
</dbReference>
<keyword evidence="1" id="KW-0378">Hydrolase</keyword>
<dbReference type="EMBL" id="PVWO01000192">
    <property type="protein sequence ID" value="PSB55351.1"/>
    <property type="molecule type" value="Genomic_DNA"/>
</dbReference>
<dbReference type="CDD" id="cd16415">
    <property type="entry name" value="HAD_dREG-2_like"/>
    <property type="match status" value="1"/>
</dbReference>
<evidence type="ECO:0000313" key="2">
    <source>
        <dbReference type="Proteomes" id="UP000238937"/>
    </source>
</evidence>
<dbReference type="Proteomes" id="UP000238937">
    <property type="component" value="Unassembled WGS sequence"/>
</dbReference>
<dbReference type="GO" id="GO:0016787">
    <property type="term" value="F:hydrolase activity"/>
    <property type="evidence" value="ECO:0007669"/>
    <property type="project" value="UniProtKB-KW"/>
</dbReference>
<dbReference type="InterPro" id="IPR044924">
    <property type="entry name" value="HAD-SF_hydro_IA_REG-2-like_cap"/>
</dbReference>
<dbReference type="InterPro" id="IPR006439">
    <property type="entry name" value="HAD-SF_hydro_IA"/>
</dbReference>